<dbReference type="GO" id="GO:0005737">
    <property type="term" value="C:cytoplasm"/>
    <property type="evidence" value="ECO:0007669"/>
    <property type="project" value="UniProtKB-ARBA"/>
</dbReference>
<dbReference type="InterPro" id="IPR023803">
    <property type="entry name" value="Ribosomal_bS16_dom_sf"/>
</dbReference>
<feature type="region of interest" description="Disordered" evidence="4">
    <location>
        <begin position="107"/>
        <end position="171"/>
    </location>
</feature>
<keyword evidence="2 3" id="KW-0687">Ribonucleoprotein</keyword>
<sequence length="171" mass="18984">MYYNRLLTFLSFSANLFSMLKIRLQRVGRKHEPVFRVVVTDSHSGPKAGKSVEILGSYDPRFNKSEIKEERVKYWIDNGAQVSPTMHNLLVNSKVIEGKKVNVLPKKSAPVKEEAPVEEAPAPQVEPVAATKTPAEATETATESIPAEAQEETPAEEPKTEETPVEEKPAE</sequence>
<comment type="similarity">
    <text evidence="3">Belongs to the bacterial ribosomal protein bS16 family.</text>
</comment>
<dbReference type="HAMAP" id="MF_00385">
    <property type="entry name" value="Ribosomal_bS16"/>
    <property type="match status" value="1"/>
</dbReference>
<dbReference type="Gene3D" id="3.30.1320.10">
    <property type="match status" value="1"/>
</dbReference>
<dbReference type="PANTHER" id="PTHR12919">
    <property type="entry name" value="30S RIBOSOMAL PROTEIN S16"/>
    <property type="match status" value="1"/>
</dbReference>
<evidence type="ECO:0000256" key="3">
    <source>
        <dbReference type="HAMAP-Rule" id="MF_00385"/>
    </source>
</evidence>
<dbReference type="Pfam" id="PF00886">
    <property type="entry name" value="Ribosomal_S16"/>
    <property type="match status" value="1"/>
</dbReference>
<evidence type="ECO:0000313" key="6">
    <source>
        <dbReference type="Proteomes" id="UP000231333"/>
    </source>
</evidence>
<dbReference type="Proteomes" id="UP000231333">
    <property type="component" value="Unassembled WGS sequence"/>
</dbReference>
<keyword evidence="1 3" id="KW-0689">Ribosomal protein</keyword>
<evidence type="ECO:0000256" key="2">
    <source>
        <dbReference type="ARBA" id="ARBA00023274"/>
    </source>
</evidence>
<evidence type="ECO:0000256" key="4">
    <source>
        <dbReference type="SAM" id="MobiDB-lite"/>
    </source>
</evidence>
<feature type="compositionally biased region" description="Basic and acidic residues" evidence="4">
    <location>
        <begin position="156"/>
        <end position="171"/>
    </location>
</feature>
<gene>
    <name evidence="3 5" type="primary">rpsP</name>
    <name evidence="5" type="ORF">COV34_02560</name>
</gene>
<feature type="compositionally biased region" description="Low complexity" evidence="4">
    <location>
        <begin position="118"/>
        <end position="148"/>
    </location>
</feature>
<dbReference type="SUPFAM" id="SSF54565">
    <property type="entry name" value="Ribosomal protein S16"/>
    <property type="match status" value="1"/>
</dbReference>
<dbReference type="PANTHER" id="PTHR12919:SF20">
    <property type="entry name" value="SMALL RIBOSOMAL SUBUNIT PROTEIN BS16M"/>
    <property type="match status" value="1"/>
</dbReference>
<accession>A0A2H0QUM2</accession>
<evidence type="ECO:0000313" key="5">
    <source>
        <dbReference type="EMBL" id="PIR37947.1"/>
    </source>
</evidence>
<dbReference type="GO" id="GO:0015935">
    <property type="term" value="C:small ribosomal subunit"/>
    <property type="evidence" value="ECO:0007669"/>
    <property type="project" value="TreeGrafter"/>
</dbReference>
<dbReference type="AlphaFoldDB" id="A0A2H0QUM2"/>
<comment type="caution">
    <text evidence="5">The sequence shown here is derived from an EMBL/GenBank/DDBJ whole genome shotgun (WGS) entry which is preliminary data.</text>
</comment>
<dbReference type="GO" id="GO:0003735">
    <property type="term" value="F:structural constituent of ribosome"/>
    <property type="evidence" value="ECO:0007669"/>
    <property type="project" value="InterPro"/>
</dbReference>
<dbReference type="NCBIfam" id="TIGR00002">
    <property type="entry name" value="S16"/>
    <property type="match status" value="1"/>
</dbReference>
<dbReference type="InterPro" id="IPR000307">
    <property type="entry name" value="Ribosomal_bS16"/>
</dbReference>
<reference evidence="5 6" key="1">
    <citation type="submission" date="2017-09" db="EMBL/GenBank/DDBJ databases">
        <title>Depth-based differentiation of microbial function through sediment-hosted aquifers and enrichment of novel symbionts in the deep terrestrial subsurface.</title>
        <authorList>
            <person name="Probst A.J."/>
            <person name="Ladd B."/>
            <person name="Jarett J.K."/>
            <person name="Geller-Mcgrath D.E."/>
            <person name="Sieber C.M."/>
            <person name="Emerson J.B."/>
            <person name="Anantharaman K."/>
            <person name="Thomas B.C."/>
            <person name="Malmstrom R."/>
            <person name="Stieglmeier M."/>
            <person name="Klingl A."/>
            <person name="Woyke T."/>
            <person name="Ryan C.M."/>
            <person name="Banfield J.F."/>
        </authorList>
    </citation>
    <scope>NUCLEOTIDE SEQUENCE [LARGE SCALE GENOMIC DNA]</scope>
    <source>
        <strain evidence="5">CG10_big_fil_rev_8_21_14_0_10_42_12</strain>
    </source>
</reference>
<dbReference type="GO" id="GO:0006412">
    <property type="term" value="P:translation"/>
    <property type="evidence" value="ECO:0007669"/>
    <property type="project" value="UniProtKB-UniRule"/>
</dbReference>
<name>A0A2H0QUM2_9BACT</name>
<organism evidence="5 6">
    <name type="scientific">Candidatus Zambryskibacteria bacterium CG10_big_fil_rev_8_21_14_0_10_42_12</name>
    <dbReference type="NCBI Taxonomy" id="1975115"/>
    <lineage>
        <taxon>Bacteria</taxon>
        <taxon>Candidatus Zambryskiibacteriota</taxon>
    </lineage>
</organism>
<evidence type="ECO:0000256" key="1">
    <source>
        <dbReference type="ARBA" id="ARBA00022980"/>
    </source>
</evidence>
<dbReference type="EMBL" id="PCXL01000013">
    <property type="protein sequence ID" value="PIR37947.1"/>
    <property type="molecule type" value="Genomic_DNA"/>
</dbReference>
<protein>
    <recommendedName>
        <fullName evidence="3">Small ribosomal subunit protein bS16</fullName>
    </recommendedName>
</protein>
<proteinExistence type="inferred from homology"/>